<feature type="coiled-coil region" evidence="8">
    <location>
        <begin position="290"/>
        <end position="317"/>
    </location>
</feature>
<keyword evidence="10" id="KW-1185">Reference proteome</keyword>
<evidence type="ECO:0000256" key="2">
    <source>
        <dbReference type="ARBA" id="ARBA00022559"/>
    </source>
</evidence>
<proteinExistence type="inferred from homology"/>
<dbReference type="SUPFAM" id="SSF54909">
    <property type="entry name" value="Dimeric alpha+beta barrel"/>
    <property type="match status" value="1"/>
</dbReference>
<evidence type="ECO:0000313" key="9">
    <source>
        <dbReference type="EMBL" id="MFB2836529.1"/>
    </source>
</evidence>
<evidence type="ECO:0000256" key="6">
    <source>
        <dbReference type="ARBA" id="ARBA00023004"/>
    </source>
</evidence>
<dbReference type="EMBL" id="JBHFNT010000158">
    <property type="protein sequence ID" value="MFB2836529.1"/>
    <property type="molecule type" value="Genomic_DNA"/>
</dbReference>
<comment type="similarity">
    <text evidence="7">Belongs to the DyP-type peroxidase family.</text>
</comment>
<keyword evidence="3" id="KW-0349">Heme</keyword>
<dbReference type="PANTHER" id="PTHR30521">
    <property type="entry name" value="DEFERROCHELATASE/PEROXIDASE"/>
    <property type="match status" value="1"/>
</dbReference>
<evidence type="ECO:0000256" key="7">
    <source>
        <dbReference type="ARBA" id="ARBA00025737"/>
    </source>
</evidence>
<keyword evidence="2" id="KW-0575">Peroxidase</keyword>
<evidence type="ECO:0000313" key="10">
    <source>
        <dbReference type="Proteomes" id="UP001576780"/>
    </source>
</evidence>
<keyword evidence="8" id="KW-0175">Coiled coil</keyword>
<comment type="cofactor">
    <cofactor evidence="1">
        <name>heme b</name>
        <dbReference type="ChEBI" id="CHEBI:60344"/>
    </cofactor>
</comment>
<evidence type="ECO:0000256" key="1">
    <source>
        <dbReference type="ARBA" id="ARBA00001970"/>
    </source>
</evidence>
<keyword evidence="5" id="KW-0560">Oxidoreductase</keyword>
<dbReference type="InterPro" id="IPR011008">
    <property type="entry name" value="Dimeric_a/b-barrel"/>
</dbReference>
<evidence type="ECO:0000256" key="3">
    <source>
        <dbReference type="ARBA" id="ARBA00022617"/>
    </source>
</evidence>
<dbReference type="PANTHER" id="PTHR30521:SF4">
    <property type="entry name" value="DEFERROCHELATASE"/>
    <property type="match status" value="1"/>
</dbReference>
<evidence type="ECO:0000256" key="4">
    <source>
        <dbReference type="ARBA" id="ARBA00022723"/>
    </source>
</evidence>
<evidence type="ECO:0000256" key="5">
    <source>
        <dbReference type="ARBA" id="ARBA00023002"/>
    </source>
</evidence>
<protein>
    <recommendedName>
        <fullName evidence="11">Peroxidase</fullName>
    </recommendedName>
</protein>
<evidence type="ECO:0000256" key="8">
    <source>
        <dbReference type="SAM" id="Coils"/>
    </source>
</evidence>
<comment type="caution">
    <text evidence="9">The sequence shown here is derived from an EMBL/GenBank/DDBJ whole genome shotgun (WGS) entry which is preliminary data.</text>
</comment>
<name>A0ABV4WN50_9CYAN</name>
<keyword evidence="4" id="KW-0479">Metal-binding</keyword>
<evidence type="ECO:0008006" key="11">
    <source>
        <dbReference type="Google" id="ProtNLM"/>
    </source>
</evidence>
<organism evidence="9 10">
    <name type="scientific">Floridaenema evergladense BLCC-F167</name>
    <dbReference type="NCBI Taxonomy" id="3153639"/>
    <lineage>
        <taxon>Bacteria</taxon>
        <taxon>Bacillati</taxon>
        <taxon>Cyanobacteriota</taxon>
        <taxon>Cyanophyceae</taxon>
        <taxon>Oscillatoriophycideae</taxon>
        <taxon>Aerosakkonematales</taxon>
        <taxon>Aerosakkonemataceae</taxon>
        <taxon>Floridanema</taxon>
        <taxon>Floridanema evergladense</taxon>
    </lineage>
</organism>
<dbReference type="InterPro" id="IPR006314">
    <property type="entry name" value="Dyp_peroxidase"/>
</dbReference>
<dbReference type="RefSeq" id="WP_413278910.1">
    <property type="nucleotide sequence ID" value="NZ_JBHFNT010000158.1"/>
</dbReference>
<gene>
    <name evidence="9" type="ORF">ACE1CA_18510</name>
</gene>
<keyword evidence="6" id="KW-0408">Iron</keyword>
<accession>A0ABV4WN50</accession>
<reference evidence="9 10" key="1">
    <citation type="submission" date="2024-09" db="EMBL/GenBank/DDBJ databases">
        <title>Floridaenema gen nov. (Aerosakkonemataceae, Aerosakkonematales ord. nov., Cyanobacteria) from benthic tropical and subtropical fresh waters, with the description of four new species.</title>
        <authorList>
            <person name="Moretto J.A."/>
            <person name="Berthold D.E."/>
            <person name="Lefler F.W."/>
            <person name="Huang I.-S."/>
            <person name="Laughinghouse H. IV."/>
        </authorList>
    </citation>
    <scope>NUCLEOTIDE SEQUENCE [LARGE SCALE GENOMIC DNA]</scope>
    <source>
        <strain evidence="9 10">BLCC-F167</strain>
    </source>
</reference>
<dbReference type="PROSITE" id="PS51404">
    <property type="entry name" value="DYP_PEROXIDASE"/>
    <property type="match status" value="1"/>
</dbReference>
<dbReference type="Proteomes" id="UP001576780">
    <property type="component" value="Unassembled WGS sequence"/>
</dbReference>
<sequence>MSNADNLPPIDYDDLIKNEEPVDPENQHYQKIFTDLQGGMIKGYGRNYSLYIFISFKSDKITEVKQWIKEKIAQSVTSTFEQLQQTNQFKEEVKELKQQGLDSSTHYGKLCKNFFLSYQGYQALGIEIDTGDDSSFPRGMKTWWERSYLLPPTDEPREYWYSPPDDWDIGGKKQIHALISLTHNGLEELKKEANTIIEQCRMIADIVACEAGCVLKNNKYSIGPFGFVDSISQPLFLKSDYDNYLQQHQSVENRDLNWNPIASLSLILAKDPVKDSSFSEPHSYGSYCVWQKLEVNNKNFEDKVNELINRLRSKLENEHSPNDPSLEERVSALVFGRFQDGTPLTLSNQKHESVSRNDFNYENDPEGAKCPVHAHIRAVNPRVKKDKNNRIFRAGVNYFDDPEAQESSESDILEVCLNKLEYFHKLDTYSLEDKIKGISGLLFVCFQGDIDNQFSKIQTQWADASLDASKRDPIVGHPKFKGRNKLESQKWPIQWNDNDKQNYVDYNFYDCVKNKGGEFFFAPSITFLTKLS</sequence>